<evidence type="ECO:0000256" key="1">
    <source>
        <dbReference type="SAM" id="MobiDB-lite"/>
    </source>
</evidence>
<evidence type="ECO:0000313" key="2">
    <source>
        <dbReference type="EMBL" id="RPB14066.1"/>
    </source>
</evidence>
<dbReference type="Proteomes" id="UP000277580">
    <property type="component" value="Unassembled WGS sequence"/>
</dbReference>
<dbReference type="AlphaFoldDB" id="A0A3N4KU60"/>
<dbReference type="InParanoid" id="A0A3N4KU60"/>
<reference evidence="2 3" key="1">
    <citation type="journal article" date="2018" name="Nat. Ecol. Evol.">
        <title>Pezizomycetes genomes reveal the molecular basis of ectomycorrhizal truffle lifestyle.</title>
        <authorList>
            <person name="Murat C."/>
            <person name="Payen T."/>
            <person name="Noel B."/>
            <person name="Kuo A."/>
            <person name="Morin E."/>
            <person name="Chen J."/>
            <person name="Kohler A."/>
            <person name="Krizsan K."/>
            <person name="Balestrini R."/>
            <person name="Da Silva C."/>
            <person name="Montanini B."/>
            <person name="Hainaut M."/>
            <person name="Levati E."/>
            <person name="Barry K.W."/>
            <person name="Belfiori B."/>
            <person name="Cichocki N."/>
            <person name="Clum A."/>
            <person name="Dockter R.B."/>
            <person name="Fauchery L."/>
            <person name="Guy J."/>
            <person name="Iotti M."/>
            <person name="Le Tacon F."/>
            <person name="Lindquist E.A."/>
            <person name="Lipzen A."/>
            <person name="Malagnac F."/>
            <person name="Mello A."/>
            <person name="Molinier V."/>
            <person name="Miyauchi S."/>
            <person name="Poulain J."/>
            <person name="Riccioni C."/>
            <person name="Rubini A."/>
            <person name="Sitrit Y."/>
            <person name="Splivallo R."/>
            <person name="Traeger S."/>
            <person name="Wang M."/>
            <person name="Zifcakova L."/>
            <person name="Wipf D."/>
            <person name="Zambonelli A."/>
            <person name="Paolocci F."/>
            <person name="Nowrousian M."/>
            <person name="Ottonello S."/>
            <person name="Baldrian P."/>
            <person name="Spatafora J.W."/>
            <person name="Henrissat B."/>
            <person name="Nagy L.G."/>
            <person name="Aury J.M."/>
            <person name="Wincker P."/>
            <person name="Grigoriev I.V."/>
            <person name="Bonfante P."/>
            <person name="Martin F.M."/>
        </authorList>
    </citation>
    <scope>NUCLEOTIDE SEQUENCE [LARGE SCALE GENOMIC DNA]</scope>
    <source>
        <strain evidence="2 3">CCBAS932</strain>
    </source>
</reference>
<accession>A0A3N4KU60</accession>
<gene>
    <name evidence="2" type="ORF">P167DRAFT_73203</name>
</gene>
<feature type="compositionally biased region" description="Polar residues" evidence="1">
    <location>
        <begin position="23"/>
        <end position="35"/>
    </location>
</feature>
<feature type="compositionally biased region" description="Basic and acidic residues" evidence="1">
    <location>
        <begin position="36"/>
        <end position="48"/>
    </location>
</feature>
<feature type="region of interest" description="Disordered" evidence="1">
    <location>
        <begin position="21"/>
        <end position="73"/>
    </location>
</feature>
<evidence type="ECO:0000313" key="3">
    <source>
        <dbReference type="Proteomes" id="UP000277580"/>
    </source>
</evidence>
<name>A0A3N4KU60_9PEZI</name>
<keyword evidence="3" id="KW-1185">Reference proteome</keyword>
<proteinExistence type="predicted"/>
<feature type="compositionally biased region" description="Polar residues" evidence="1">
    <location>
        <begin position="54"/>
        <end position="73"/>
    </location>
</feature>
<protein>
    <submittedName>
        <fullName evidence="2">Uncharacterized protein</fullName>
    </submittedName>
</protein>
<dbReference type="EMBL" id="ML119119">
    <property type="protein sequence ID" value="RPB14066.1"/>
    <property type="molecule type" value="Genomic_DNA"/>
</dbReference>
<sequence length="99" mass="11247">MPCGFNIRDLVRHAISILRRDTQSYSATQEHSQPNPKDEVPRGPKPEPGDCSMPESNDNFKTRLTISPRQQWDNADGTIVTVYREKGWPPTPQPTHIHA</sequence>
<organism evidence="2 3">
    <name type="scientific">Morchella conica CCBAS932</name>
    <dbReference type="NCBI Taxonomy" id="1392247"/>
    <lineage>
        <taxon>Eukaryota</taxon>
        <taxon>Fungi</taxon>
        <taxon>Dikarya</taxon>
        <taxon>Ascomycota</taxon>
        <taxon>Pezizomycotina</taxon>
        <taxon>Pezizomycetes</taxon>
        <taxon>Pezizales</taxon>
        <taxon>Morchellaceae</taxon>
        <taxon>Morchella</taxon>
    </lineage>
</organism>